<dbReference type="Proteomes" id="UP000240325">
    <property type="component" value="Segment"/>
</dbReference>
<organism evidence="2">
    <name type="scientific">Bodo saltans virus</name>
    <dbReference type="NCBI Taxonomy" id="2024608"/>
    <lineage>
        <taxon>Viruses</taxon>
        <taxon>Varidnaviria</taxon>
        <taxon>Bamfordvirae</taxon>
        <taxon>Nucleocytoviricota</taxon>
        <taxon>Megaviricetes</taxon>
        <taxon>Imitervirales</taxon>
        <taxon>Mimiviridae</taxon>
        <taxon>Klosneuvirinae</taxon>
        <taxon>Theiavirus</taxon>
        <taxon>Theiavirus salishense</taxon>
    </lineage>
</organism>
<evidence type="ECO:0000259" key="1">
    <source>
        <dbReference type="PROSITE" id="PS50296"/>
    </source>
</evidence>
<accession>A0A2H4UTR1</accession>
<evidence type="ECO:0000313" key="3">
    <source>
        <dbReference type="Proteomes" id="UP000240325"/>
    </source>
</evidence>
<feature type="domain" description="SUI1" evidence="1">
    <location>
        <begin position="26"/>
        <end position="104"/>
    </location>
</feature>
<protein>
    <recommendedName>
        <fullName evidence="1">SUI1 domain-containing protein</fullName>
    </recommendedName>
</protein>
<name>A0A2H4UTR1_9VIRU</name>
<dbReference type="InterPro" id="IPR036877">
    <property type="entry name" value="SUI1_dom_sf"/>
</dbReference>
<reference evidence="2" key="1">
    <citation type="journal article" date="2017" name="Elife">
        <title>The kinetoplastid-infecting Bodo saltans virus (BsV), a window into the most abundant giant viruses in the sea.</title>
        <authorList>
            <person name="Deeg C.M."/>
            <person name="Chow C.-E.T."/>
            <person name="Suttle C.A."/>
        </authorList>
    </citation>
    <scope>NUCLEOTIDE SEQUENCE</scope>
    <source>
        <strain evidence="2">NG1</strain>
    </source>
</reference>
<dbReference type="InterPro" id="IPR001950">
    <property type="entry name" value="SUI1"/>
</dbReference>
<dbReference type="SUPFAM" id="SSF55159">
    <property type="entry name" value="eIF1-like"/>
    <property type="match status" value="1"/>
</dbReference>
<keyword evidence="3" id="KW-1185">Reference proteome</keyword>
<sequence length="115" mass="13200">MDSFDQNKKQTKIKDVDNKITIRYIKEGRSKRTFISGLHFFIKQEEITKLISTFQKKLGSGVVAEKDILEKDDSETTNTIDAKMKYGFQGDHTDMLTTLVMATGKFKKDDIVCIK</sequence>
<proteinExistence type="predicted"/>
<dbReference type="EMBL" id="MF782455">
    <property type="protein sequence ID" value="ATZ80321.1"/>
    <property type="molecule type" value="Genomic_DNA"/>
</dbReference>
<dbReference type="PROSITE" id="PS50296">
    <property type="entry name" value="SUI1"/>
    <property type="match status" value="1"/>
</dbReference>
<gene>
    <name evidence="2" type="ORF">BMW23_0263</name>
</gene>
<evidence type="ECO:0000313" key="2">
    <source>
        <dbReference type="EMBL" id="ATZ80321.1"/>
    </source>
</evidence>